<keyword evidence="3" id="KW-1185">Reference proteome</keyword>
<dbReference type="GO" id="GO:0030163">
    <property type="term" value="P:protein catabolic process"/>
    <property type="evidence" value="ECO:0007669"/>
    <property type="project" value="UniProtKB-ARBA"/>
</dbReference>
<feature type="domain" description="MATH" evidence="2">
    <location>
        <begin position="10"/>
        <end position="142"/>
    </location>
</feature>
<sequence>MAFSSGQFVTLSHTFTIDNFSQKKDVITSDTFAGPDDGVIWYLKVVPDNGKGYLSVFVCLHEQSEVSEIFASGCLAVLARCCNRPNCVWRAWQSHKMSFSKKRFGRSHIRTWGFSQFIQRAQLLLPHKHCVVNDRLIVACELDVAAKYVPSMGNDLRPLDSLVELFETGDFGDCVISFGDHKRQIKVFKAILIACSPVFASMFDSNWKEGQLNKIYIRGVRYEVMRELIRYIYFGKVAGLKTIAKELLMAADMYELPNLKDVCVDSLLDSMKKEHVCEYVVIADRLHIDSLKIAAFKMFKAYASDIKQLPGWKDLLTQHPDLSVELIASLV</sequence>
<dbReference type="Gene3D" id="3.30.710.10">
    <property type="entry name" value="Potassium Channel Kv1.1, Chain A"/>
    <property type="match status" value="1"/>
</dbReference>
<dbReference type="InterPro" id="IPR008974">
    <property type="entry name" value="TRAF-like"/>
</dbReference>
<accession>A0A914X2P8</accession>
<dbReference type="AlphaFoldDB" id="A0A914X2P8"/>
<dbReference type="WBParaSite" id="PSAMB.scaffold5778size10892.g27275.t1">
    <property type="protein sequence ID" value="PSAMB.scaffold5778size10892.g27275.t1"/>
    <property type="gene ID" value="PSAMB.scaffold5778size10892.g27275"/>
</dbReference>
<dbReference type="PROSITE" id="PS50144">
    <property type="entry name" value="MATH"/>
    <property type="match status" value="1"/>
</dbReference>
<evidence type="ECO:0000313" key="3">
    <source>
        <dbReference type="Proteomes" id="UP000887566"/>
    </source>
</evidence>
<dbReference type="SUPFAM" id="SSF54695">
    <property type="entry name" value="POZ domain"/>
    <property type="match status" value="1"/>
</dbReference>
<dbReference type="SMART" id="SM00225">
    <property type="entry name" value="BTB"/>
    <property type="match status" value="1"/>
</dbReference>
<reference evidence="4" key="1">
    <citation type="submission" date="2022-11" db="UniProtKB">
        <authorList>
            <consortium name="WormBaseParasite"/>
        </authorList>
    </citation>
    <scope>IDENTIFICATION</scope>
</reference>
<dbReference type="Gene3D" id="1.25.40.420">
    <property type="match status" value="1"/>
</dbReference>
<evidence type="ECO:0000313" key="4">
    <source>
        <dbReference type="WBParaSite" id="PSAMB.scaffold5778size10892.g27275.t1"/>
    </source>
</evidence>
<dbReference type="CDD" id="cd00121">
    <property type="entry name" value="MATH"/>
    <property type="match status" value="1"/>
</dbReference>
<evidence type="ECO:0000259" key="2">
    <source>
        <dbReference type="PROSITE" id="PS50144"/>
    </source>
</evidence>
<dbReference type="InterPro" id="IPR000210">
    <property type="entry name" value="BTB/POZ_dom"/>
</dbReference>
<evidence type="ECO:0000259" key="1">
    <source>
        <dbReference type="PROSITE" id="PS50097"/>
    </source>
</evidence>
<organism evidence="3 4">
    <name type="scientific">Plectus sambesii</name>
    <dbReference type="NCBI Taxonomy" id="2011161"/>
    <lineage>
        <taxon>Eukaryota</taxon>
        <taxon>Metazoa</taxon>
        <taxon>Ecdysozoa</taxon>
        <taxon>Nematoda</taxon>
        <taxon>Chromadorea</taxon>
        <taxon>Plectida</taxon>
        <taxon>Plectina</taxon>
        <taxon>Plectoidea</taxon>
        <taxon>Plectidae</taxon>
        <taxon>Plectus</taxon>
    </lineage>
</organism>
<dbReference type="PANTHER" id="PTHR24413">
    <property type="entry name" value="SPECKLE-TYPE POZ PROTEIN"/>
    <property type="match status" value="1"/>
</dbReference>
<dbReference type="Pfam" id="PF22486">
    <property type="entry name" value="MATH_2"/>
    <property type="match status" value="1"/>
</dbReference>
<feature type="domain" description="BTB" evidence="1">
    <location>
        <begin position="172"/>
        <end position="237"/>
    </location>
</feature>
<name>A0A914X2P8_9BILA</name>
<dbReference type="SUPFAM" id="SSF49599">
    <property type="entry name" value="TRAF domain-like"/>
    <property type="match status" value="1"/>
</dbReference>
<protein>
    <submittedName>
        <fullName evidence="4">Uncharacterized protein</fullName>
    </submittedName>
</protein>
<dbReference type="InterPro" id="IPR002083">
    <property type="entry name" value="MATH/TRAF_dom"/>
</dbReference>
<dbReference type="PROSITE" id="PS50097">
    <property type="entry name" value="BTB"/>
    <property type="match status" value="1"/>
</dbReference>
<proteinExistence type="predicted"/>
<dbReference type="InterPro" id="IPR011333">
    <property type="entry name" value="SKP1/BTB/POZ_sf"/>
</dbReference>
<dbReference type="Pfam" id="PF00651">
    <property type="entry name" value="BTB"/>
    <property type="match status" value="1"/>
</dbReference>
<dbReference type="Gene3D" id="2.60.210.10">
    <property type="entry name" value="Apoptosis, Tumor Necrosis Factor Receptor Associated Protein 2, Chain A"/>
    <property type="match status" value="1"/>
</dbReference>
<dbReference type="Proteomes" id="UP000887566">
    <property type="component" value="Unplaced"/>
</dbReference>